<feature type="domain" description="Carrier" evidence="5">
    <location>
        <begin position="1038"/>
        <end position="1116"/>
    </location>
</feature>
<dbReference type="InterPro" id="IPR001242">
    <property type="entry name" value="Condensation_dom"/>
</dbReference>
<organism evidence="6 7">
    <name type="scientific">Melanomma pulvis-pyrius CBS 109.77</name>
    <dbReference type="NCBI Taxonomy" id="1314802"/>
    <lineage>
        <taxon>Eukaryota</taxon>
        <taxon>Fungi</taxon>
        <taxon>Dikarya</taxon>
        <taxon>Ascomycota</taxon>
        <taxon>Pezizomycotina</taxon>
        <taxon>Dothideomycetes</taxon>
        <taxon>Pleosporomycetidae</taxon>
        <taxon>Pleosporales</taxon>
        <taxon>Melanommataceae</taxon>
        <taxon>Melanomma</taxon>
    </lineage>
</organism>
<dbReference type="PANTHER" id="PTHR45527">
    <property type="entry name" value="NONRIBOSOMAL PEPTIDE SYNTHETASE"/>
    <property type="match status" value="1"/>
</dbReference>
<evidence type="ECO:0000313" key="6">
    <source>
        <dbReference type="EMBL" id="KAF2795570.1"/>
    </source>
</evidence>
<reference evidence="6" key="1">
    <citation type="journal article" date="2020" name="Stud. Mycol.">
        <title>101 Dothideomycetes genomes: a test case for predicting lifestyles and emergence of pathogens.</title>
        <authorList>
            <person name="Haridas S."/>
            <person name="Albert R."/>
            <person name="Binder M."/>
            <person name="Bloem J."/>
            <person name="Labutti K."/>
            <person name="Salamov A."/>
            <person name="Andreopoulos B."/>
            <person name="Baker S."/>
            <person name="Barry K."/>
            <person name="Bills G."/>
            <person name="Bluhm B."/>
            <person name="Cannon C."/>
            <person name="Castanera R."/>
            <person name="Culley D."/>
            <person name="Daum C."/>
            <person name="Ezra D."/>
            <person name="Gonzalez J."/>
            <person name="Henrissat B."/>
            <person name="Kuo A."/>
            <person name="Liang C."/>
            <person name="Lipzen A."/>
            <person name="Lutzoni F."/>
            <person name="Magnuson J."/>
            <person name="Mondo S."/>
            <person name="Nolan M."/>
            <person name="Ohm R."/>
            <person name="Pangilinan J."/>
            <person name="Park H.-J."/>
            <person name="Ramirez L."/>
            <person name="Alfaro M."/>
            <person name="Sun H."/>
            <person name="Tritt A."/>
            <person name="Yoshinaga Y."/>
            <person name="Zwiers L.-H."/>
            <person name="Turgeon B."/>
            <person name="Goodwin S."/>
            <person name="Spatafora J."/>
            <person name="Crous P."/>
            <person name="Grigoriev I."/>
        </authorList>
    </citation>
    <scope>NUCLEOTIDE SEQUENCE</scope>
    <source>
        <strain evidence="6">CBS 109.77</strain>
    </source>
</reference>
<dbReference type="OrthoDB" id="416786at2759"/>
<dbReference type="SUPFAM" id="SSF47336">
    <property type="entry name" value="ACP-like"/>
    <property type="match status" value="2"/>
</dbReference>
<name>A0A6A6XG71_9PLEO</name>
<keyword evidence="1" id="KW-0596">Phosphopantetheine</keyword>
<dbReference type="Gene3D" id="3.30.559.10">
    <property type="entry name" value="Chloramphenicol acetyltransferase-like domain"/>
    <property type="match status" value="2"/>
</dbReference>
<dbReference type="GO" id="GO:0044550">
    <property type="term" value="P:secondary metabolite biosynthetic process"/>
    <property type="evidence" value="ECO:0007669"/>
    <property type="project" value="TreeGrafter"/>
</dbReference>
<evidence type="ECO:0000313" key="7">
    <source>
        <dbReference type="Proteomes" id="UP000799757"/>
    </source>
</evidence>
<dbReference type="Pfam" id="PF00668">
    <property type="entry name" value="Condensation"/>
    <property type="match status" value="2"/>
</dbReference>
<sequence length="1571" mass="174528">MCLFCDCSGSQRMSLNEISVALNTPLKLLDLGASFIENGGDSLASIQLQAAFRRYGAQITFDSIFAAKTLVQLAENLTARARKACCSVTPQEEQHLLKRSGPDVYSWNLPNKRLRRSILEHKQPLVRKYPMTEMQLSLVHSTIKTPGRNVISYFETHPTELLPLVKKAWKRVLSLETIFKMTFEIDESGGYMFEQENMPFLWKESVVKDEKALHVAIDRAPSFDPLRGTWFDVYSLPLSSGRSKSVLMWRVHHAFIDGVSCTLIKEKVHRVLSGKPIKPGPSFIGFTTQLESLQKKMQETTVAFWKRQHERFPSPATRPLLPTPQSIHQKSDRPALGLVAVDFDCKKLTVYCRRAGVTLASLYYAAWGLVLSRYADSNQVSFGVVLSGRSLPIQGAECVIGPMINTLPLHISLNTASKVEEYARNVFQSLLELTSFEWSSPAHGFTRDFTSAVNVQLASTPTSSVESDSRILSDVPIHVEVTGSRIRICYDAETFSAPDVERLGASYGAALEAMIDQSSIVSDVLTAFIENLQRGELTKMGNWNSTSTRNESAEDDLVSLFVRTAEANPSEKAVEHCAGDLTYAQLHERSTLVARHLLPYINPGDVVCVHADGTTNWIVAIYAVLKTGATYCPFAPELPEAVRSMNYETSKARLFLTGSVAAKTTKPTTAEMCFSVEELLQEECTLGLKSRDINPYISAYLCFTSGSTGKPKGVLCQHRGLVAFQRTFDVRLFSRPSWKIAQFMSPGFDGSIHEIFSALSYGATLVLKDPSKPFTHLKAADAAILTPSMAKALSPDEFPRLKVLYLVGEAVHQSVCDTWAQSKRLFNMYGPTEATCGATIKELKAHEPVTLGGPNPSSRIYILDSQQRLAPLGAIGEVYLAGIQVAVGYVGLPEVTEQRFLHDTVNTHYTGEKMYKTGDRAFWTESGELSFLGRSDREIKLRGFRIDLDDLEIRMLRADDDCTGAAVTLQGDNIVALVQPAHLDLVRLRARLASCIPAYALPRRICAVTSFPTTRMGKLDYKAVSGLEFSDLPVAIASEANPSEQIIISALRDVLVAAPDTIDDLDSSLSDLGLDSILQLFLSHRLSRSLKRHVPLRLLLESSTIRQLAQTLDALQVRNELSDEHILGITGVSPIEKEWWQKYDKSSDTSSFNVTYACQLAASLDRTRLTTAWNTILSHHHILSCRYQNSESGVLMRKYSTAPPTVRLLEDFDIMSEANTPFNLTNDDLIRVLISPTQMLVVISHIICDLTTLQILLHEVLDLYDGKLLNQTAKKYAQTTWSIPAPPCHLSFWSNWLADIPTNQLYFGKNIARKTLAGTSHISAVPTATYESMVRFGTTNKISMHQLALSAVALAMQHDKDTCDIIVGAPYLNRNSEEDQNVVGLFLEPLPIRIKYPQSQTSGVMHPYLQPESQHDTFIQTVKRCSRAALSHAVPWDQLLSHLNTSSNFPDYPLFDTMVTFHDTDHEIHFPIDGVEYIPTCTEGAKFKLMAEFTARSDGRLSLRLEYSSECFSHGDIDTISQLIIEALKGLTTGDDLTGDDFETILRHLRACGKSSANPCRPELGIVDSVK</sequence>
<accession>A0A6A6XG71</accession>
<dbReference type="SMART" id="SM00823">
    <property type="entry name" value="PKS_PP"/>
    <property type="match status" value="2"/>
</dbReference>
<keyword evidence="7" id="KW-1185">Reference proteome</keyword>
<dbReference type="Gene3D" id="1.10.1200.10">
    <property type="entry name" value="ACP-like"/>
    <property type="match status" value="2"/>
</dbReference>
<dbReference type="InterPro" id="IPR009081">
    <property type="entry name" value="PP-bd_ACP"/>
</dbReference>
<dbReference type="InterPro" id="IPR020806">
    <property type="entry name" value="PKS_PP-bd"/>
</dbReference>
<dbReference type="Proteomes" id="UP000799757">
    <property type="component" value="Unassembled WGS sequence"/>
</dbReference>
<dbReference type="InterPro" id="IPR045851">
    <property type="entry name" value="AMP-bd_C_sf"/>
</dbReference>
<dbReference type="PROSITE" id="PS50075">
    <property type="entry name" value="CARRIER"/>
    <property type="match status" value="1"/>
</dbReference>
<dbReference type="PROSITE" id="PS00455">
    <property type="entry name" value="AMP_BINDING"/>
    <property type="match status" value="1"/>
</dbReference>
<keyword evidence="3" id="KW-0436">Ligase</keyword>
<comment type="similarity">
    <text evidence="4">Belongs to the NRP synthetase family.</text>
</comment>
<dbReference type="Pfam" id="PF00550">
    <property type="entry name" value="PP-binding"/>
    <property type="match status" value="2"/>
</dbReference>
<dbReference type="InterPro" id="IPR042099">
    <property type="entry name" value="ANL_N_sf"/>
</dbReference>
<proteinExistence type="inferred from homology"/>
<gene>
    <name evidence="6" type="ORF">K505DRAFT_416366</name>
</gene>
<dbReference type="Gene3D" id="3.40.50.12780">
    <property type="entry name" value="N-terminal domain of ligase-like"/>
    <property type="match status" value="1"/>
</dbReference>
<evidence type="ECO:0000256" key="4">
    <source>
        <dbReference type="ARBA" id="ARBA00029454"/>
    </source>
</evidence>
<dbReference type="InterPro" id="IPR020845">
    <property type="entry name" value="AMP-binding_CS"/>
</dbReference>
<dbReference type="Pfam" id="PF00501">
    <property type="entry name" value="AMP-binding"/>
    <property type="match status" value="1"/>
</dbReference>
<dbReference type="GO" id="GO:0043041">
    <property type="term" value="P:amino acid activation for nonribosomal peptide biosynthetic process"/>
    <property type="evidence" value="ECO:0007669"/>
    <property type="project" value="TreeGrafter"/>
</dbReference>
<evidence type="ECO:0000256" key="1">
    <source>
        <dbReference type="ARBA" id="ARBA00022450"/>
    </source>
</evidence>
<protein>
    <submittedName>
        <fullName evidence="6">Nonribosomal peptide synthase GliP-like protein</fullName>
    </submittedName>
</protein>
<dbReference type="InterPro" id="IPR036736">
    <property type="entry name" value="ACP-like_sf"/>
</dbReference>
<keyword evidence="2" id="KW-0597">Phosphoprotein</keyword>
<evidence type="ECO:0000256" key="3">
    <source>
        <dbReference type="ARBA" id="ARBA00022598"/>
    </source>
</evidence>
<dbReference type="Gene3D" id="3.30.559.30">
    <property type="entry name" value="Nonribosomal peptide synthetase, condensation domain"/>
    <property type="match status" value="2"/>
</dbReference>
<dbReference type="GO" id="GO:0031177">
    <property type="term" value="F:phosphopantetheine binding"/>
    <property type="evidence" value="ECO:0007669"/>
    <property type="project" value="InterPro"/>
</dbReference>
<evidence type="ECO:0000259" key="5">
    <source>
        <dbReference type="PROSITE" id="PS50075"/>
    </source>
</evidence>
<dbReference type="GO" id="GO:0005737">
    <property type="term" value="C:cytoplasm"/>
    <property type="evidence" value="ECO:0007669"/>
    <property type="project" value="TreeGrafter"/>
</dbReference>
<dbReference type="SUPFAM" id="SSF56801">
    <property type="entry name" value="Acetyl-CoA synthetase-like"/>
    <property type="match status" value="1"/>
</dbReference>
<dbReference type="InterPro" id="IPR000873">
    <property type="entry name" value="AMP-dep_synth/lig_dom"/>
</dbReference>
<evidence type="ECO:0000256" key="2">
    <source>
        <dbReference type="ARBA" id="ARBA00022553"/>
    </source>
</evidence>
<dbReference type="InterPro" id="IPR023213">
    <property type="entry name" value="CAT-like_dom_sf"/>
</dbReference>
<dbReference type="GO" id="GO:0016874">
    <property type="term" value="F:ligase activity"/>
    <property type="evidence" value="ECO:0007669"/>
    <property type="project" value="UniProtKB-KW"/>
</dbReference>
<dbReference type="Gene3D" id="3.30.300.30">
    <property type="match status" value="1"/>
</dbReference>
<dbReference type="PANTHER" id="PTHR45527:SF11">
    <property type="entry name" value="NONRIBOSOMAL PEPTIDE SYNTHETASE 5"/>
    <property type="match status" value="1"/>
</dbReference>
<dbReference type="CDD" id="cd19537">
    <property type="entry name" value="C_NRPS-like"/>
    <property type="match status" value="1"/>
</dbReference>
<dbReference type="EMBL" id="MU001855">
    <property type="protein sequence ID" value="KAF2795570.1"/>
    <property type="molecule type" value="Genomic_DNA"/>
</dbReference>
<dbReference type="SUPFAM" id="SSF52777">
    <property type="entry name" value="CoA-dependent acyltransferases"/>
    <property type="match status" value="4"/>
</dbReference>